<dbReference type="NCBIfam" id="TIGR00055">
    <property type="entry name" value="uppS"/>
    <property type="match status" value="1"/>
</dbReference>
<dbReference type="PANTHER" id="PTHR10291">
    <property type="entry name" value="DEHYDRODOLICHYL DIPHOSPHATE SYNTHASE FAMILY MEMBER"/>
    <property type="match status" value="1"/>
</dbReference>
<name>B2BA86_LILLO</name>
<dbReference type="PANTHER" id="PTHR10291:SF43">
    <property type="entry name" value="DEHYDRODOLICHYL DIPHOSPHATE SYNTHASE COMPLEX SUBUNIT DHDDS"/>
    <property type="match status" value="1"/>
</dbReference>
<dbReference type="GO" id="GO:0016094">
    <property type="term" value="P:polyprenol biosynthetic process"/>
    <property type="evidence" value="ECO:0007669"/>
    <property type="project" value="TreeGrafter"/>
</dbReference>
<proteinExistence type="evidence at transcript level"/>
<evidence type="ECO:0000256" key="2">
    <source>
        <dbReference type="ARBA" id="ARBA00022679"/>
    </source>
</evidence>
<protein>
    <recommendedName>
        <fullName evidence="3">Alkyl transferase</fullName>
        <ecNumber evidence="3">2.5.1.-</ecNumber>
    </recommendedName>
</protein>
<dbReference type="GO" id="GO:0005783">
    <property type="term" value="C:endoplasmic reticulum"/>
    <property type="evidence" value="ECO:0007669"/>
    <property type="project" value="TreeGrafter"/>
</dbReference>
<dbReference type="InterPro" id="IPR018520">
    <property type="entry name" value="UPP_synth-like_CS"/>
</dbReference>
<dbReference type="HAMAP" id="MF_01139">
    <property type="entry name" value="ISPT"/>
    <property type="match status" value="1"/>
</dbReference>
<dbReference type="BRENDA" id="2.5.1.87">
    <property type="organism ID" value="3020"/>
</dbReference>
<evidence type="ECO:0000313" key="4">
    <source>
        <dbReference type="EMBL" id="ABK51403.1"/>
    </source>
</evidence>
<keyword evidence="2 3" id="KW-0808">Transferase</keyword>
<reference evidence="4" key="2">
    <citation type="journal article" date="2008" name="J. Plant Physiol.">
        <title>Identification of anther-specific/predominant genes regulated by gibberellin during development of lily anthers.</title>
        <authorList>
            <person name="Hsu Y.F."/>
            <person name="Tzeng J.D."/>
            <person name="Liu M.C."/>
            <person name="Yei F.L."/>
            <person name="Chung M.C."/>
            <person name="Wang C.S."/>
        </authorList>
    </citation>
    <scope>NUCLEOTIDE SEQUENCE</scope>
</reference>
<dbReference type="InterPro" id="IPR036424">
    <property type="entry name" value="UPP_synth-like_sf"/>
</dbReference>
<accession>B2BA86</accession>
<organism evidence="4">
    <name type="scientific">Lilium longiflorum</name>
    <name type="common">Trumpet lily</name>
    <dbReference type="NCBI Taxonomy" id="4690"/>
    <lineage>
        <taxon>Eukaryota</taxon>
        <taxon>Viridiplantae</taxon>
        <taxon>Streptophyta</taxon>
        <taxon>Embryophyta</taxon>
        <taxon>Tracheophyta</taxon>
        <taxon>Spermatophyta</taxon>
        <taxon>Magnoliopsida</taxon>
        <taxon>Liliopsida</taxon>
        <taxon>Liliales</taxon>
        <taxon>Liliaceae</taxon>
        <taxon>Lilium</taxon>
    </lineage>
</organism>
<reference evidence="4" key="1">
    <citation type="submission" date="2006-08" db="EMBL/GenBank/DDBJ databases">
        <authorList>
            <person name="Tzeng J.-D."/>
            <person name="Hsu Y.-F."/>
            <person name="Wang C.-S."/>
        </authorList>
    </citation>
    <scope>NUCLEOTIDE SEQUENCE</scope>
</reference>
<evidence type="ECO:0000256" key="3">
    <source>
        <dbReference type="RuleBase" id="RU363018"/>
    </source>
</evidence>
<sequence>MISHELSKWKKNDNQFAPTKFFSNVTSLLRRFFFAVLSVGPMPRHIAFILDGNRRYGKKWKLKEGESHNIGFLTLVRILRYCCEMGVEYVTLYAFSIDNFNRKPNEVQYVMNLIRENTQALVRDLDTVNRLGVRVNFIGRLDLLDGPLREAARTVMKATAGNTRIVLWVCTAYTSTEEIVHGVQGAVEDEWARLRMEGTKREISLEDLEGKMYFERNPDPDILIRTSGETRLSNFVLWQTSFCLLYAPRCLWPDLSLRHLVWAVLLYQRSYAYLEKAKKYKLEVNGQGRSLTPECMAAFTAASSYIQF</sequence>
<dbReference type="Pfam" id="PF01255">
    <property type="entry name" value="Prenyltransf"/>
    <property type="match status" value="1"/>
</dbReference>
<dbReference type="PROSITE" id="PS01066">
    <property type="entry name" value="UPP_SYNTHASE"/>
    <property type="match status" value="1"/>
</dbReference>
<dbReference type="EMBL" id="DQ911525">
    <property type="protein sequence ID" value="ABK51403.1"/>
    <property type="molecule type" value="mRNA"/>
</dbReference>
<dbReference type="SUPFAM" id="SSF64005">
    <property type="entry name" value="Undecaprenyl diphosphate synthase"/>
    <property type="match status" value="1"/>
</dbReference>
<evidence type="ECO:0000256" key="1">
    <source>
        <dbReference type="ARBA" id="ARBA00005432"/>
    </source>
</evidence>
<dbReference type="InterPro" id="IPR001441">
    <property type="entry name" value="UPP_synth-like"/>
</dbReference>
<comment type="similarity">
    <text evidence="1 3">Belongs to the UPP synthase family.</text>
</comment>
<dbReference type="AlphaFoldDB" id="B2BA86"/>
<dbReference type="CDD" id="cd00475">
    <property type="entry name" value="Cis_IPPS"/>
    <property type="match status" value="1"/>
</dbReference>
<dbReference type="EC" id="2.5.1.-" evidence="3"/>
<dbReference type="GO" id="GO:0045547">
    <property type="term" value="F:ditrans,polycis-polyprenyl diphosphate synthase [(2E,6E)-farnesyl diphosphate specific] activity"/>
    <property type="evidence" value="ECO:0007669"/>
    <property type="project" value="TreeGrafter"/>
</dbReference>
<dbReference type="Gene3D" id="3.40.1180.10">
    <property type="entry name" value="Decaprenyl diphosphate synthase-like"/>
    <property type="match status" value="1"/>
</dbReference>